<accession>A0A8H8U265</accession>
<dbReference type="InterPro" id="IPR011009">
    <property type="entry name" value="Kinase-like_dom_sf"/>
</dbReference>
<feature type="domain" description="Aminoglycoside phosphotransferase" evidence="1">
    <location>
        <begin position="72"/>
        <end position="343"/>
    </location>
</feature>
<dbReference type="Proteomes" id="UP000431533">
    <property type="component" value="Unassembled WGS sequence"/>
</dbReference>
<dbReference type="PANTHER" id="PTHR21310:SF13">
    <property type="entry name" value="AMINOGLYCOSIDE PHOSPHOTRANSFERASE DOMAIN-CONTAINING PROTEIN"/>
    <property type="match status" value="1"/>
</dbReference>
<dbReference type="InterPro" id="IPR051678">
    <property type="entry name" value="AGP_Transferase"/>
</dbReference>
<dbReference type="EMBL" id="QGMH01000042">
    <property type="protein sequence ID" value="TVY27761.1"/>
    <property type="molecule type" value="Genomic_DNA"/>
</dbReference>
<dbReference type="CDD" id="cd05120">
    <property type="entry name" value="APH_ChoK_like"/>
    <property type="match status" value="1"/>
</dbReference>
<dbReference type="OrthoDB" id="2831558at2759"/>
<comment type="caution">
    <text evidence="2">The sequence shown here is derived from an EMBL/GenBank/DDBJ whole genome shotgun (WGS) entry which is preliminary data.</text>
</comment>
<organism evidence="2 3">
    <name type="scientific">Lachnellula hyalina</name>
    <dbReference type="NCBI Taxonomy" id="1316788"/>
    <lineage>
        <taxon>Eukaryota</taxon>
        <taxon>Fungi</taxon>
        <taxon>Dikarya</taxon>
        <taxon>Ascomycota</taxon>
        <taxon>Pezizomycotina</taxon>
        <taxon>Leotiomycetes</taxon>
        <taxon>Helotiales</taxon>
        <taxon>Lachnaceae</taxon>
        <taxon>Lachnellula</taxon>
    </lineage>
</organism>
<proteinExistence type="predicted"/>
<dbReference type="Pfam" id="PF01636">
    <property type="entry name" value="APH"/>
    <property type="match status" value="1"/>
</dbReference>
<name>A0A8H8U265_9HELO</name>
<dbReference type="PANTHER" id="PTHR21310">
    <property type="entry name" value="AMINOGLYCOSIDE PHOSPHOTRANSFERASE-RELATED-RELATED"/>
    <property type="match status" value="1"/>
</dbReference>
<dbReference type="Gene3D" id="3.90.1200.10">
    <property type="match status" value="1"/>
</dbReference>
<protein>
    <submittedName>
        <fullName evidence="2">Altered inheritance of mitochondria protein, mitochondrial</fullName>
    </submittedName>
</protein>
<dbReference type="AlphaFoldDB" id="A0A8H8U265"/>
<dbReference type="GeneID" id="41983965"/>
<evidence type="ECO:0000313" key="2">
    <source>
        <dbReference type="EMBL" id="TVY27761.1"/>
    </source>
</evidence>
<keyword evidence="3" id="KW-1185">Reference proteome</keyword>
<dbReference type="InterPro" id="IPR002575">
    <property type="entry name" value="Aminoglycoside_PTrfase"/>
</dbReference>
<dbReference type="SUPFAM" id="SSF56112">
    <property type="entry name" value="Protein kinase-like (PK-like)"/>
    <property type="match status" value="1"/>
</dbReference>
<evidence type="ECO:0000259" key="1">
    <source>
        <dbReference type="Pfam" id="PF01636"/>
    </source>
</evidence>
<sequence length="478" mass="54685">MITIETAFTHSSSTSFYYWIAFLQMAKQDGLEWVAETFGLEPRWTTEPNIAKVELLARKHLNIEQNTYCPVTFYAQGAFNKLYKIETEAGCSLMRVTLPVDPSNKTNSEVATILFVGQNTDIPVPRIFAFDDSRENELGFEWILMEMLPGVTLRTRWRKLSKDAKRDLVKEVAKYEAQLSRYKFPVIGNIFLKPGAQLTSNDSPYIPVLADTKPAQEENQQIPVLPVLGQLVSMIFFWGHHITQDVPRGSFTDSEDWIRARLTLILMDQEIILKTSDDEDDIEDAEDAKTIATKLLQLLPSTFSSETCSIELSMLCHDDLSMQNILVDSDGRITGVIDWECVSALPLWKACGLPTFLRGRDRIEEPRNNQYLPDNDDEDTVDDTIGPTKKVLDNEGVNSLYWEHLLEYELTILREVFQKEMGILAPRWNEESEKGAVKADFEEAVQNCDSGWCTKKLKSWLDALEKGNIWDLRRSFLE</sequence>
<gene>
    <name evidence="2" type="primary">AIM9_6</name>
    <name evidence="2" type="ORF">LHYA1_G003767</name>
</gene>
<evidence type="ECO:0000313" key="3">
    <source>
        <dbReference type="Proteomes" id="UP000431533"/>
    </source>
</evidence>
<reference evidence="2 3" key="1">
    <citation type="submission" date="2018-05" db="EMBL/GenBank/DDBJ databases">
        <title>Genome sequencing and assembly of the regulated plant pathogen Lachnellula willkommii and related sister species for the development of diagnostic species identification markers.</title>
        <authorList>
            <person name="Giroux E."/>
            <person name="Bilodeau G."/>
        </authorList>
    </citation>
    <scope>NUCLEOTIDE SEQUENCE [LARGE SCALE GENOMIC DNA]</scope>
    <source>
        <strain evidence="2 3">CBS 185.66</strain>
    </source>
</reference>
<dbReference type="RefSeq" id="XP_031006549.1">
    <property type="nucleotide sequence ID" value="XM_031148736.1"/>
</dbReference>